<evidence type="ECO:0000313" key="3">
    <source>
        <dbReference type="Proteomes" id="UP000019241"/>
    </source>
</evidence>
<evidence type="ECO:0008006" key="4">
    <source>
        <dbReference type="Google" id="ProtNLM"/>
    </source>
</evidence>
<reference evidence="2 3" key="1">
    <citation type="submission" date="2012-12" db="EMBL/GenBank/DDBJ databases">
        <title>Novel taxa of Listeriaceae from agricultural environments in the United States.</title>
        <authorList>
            <person name="den Bakker H.C."/>
            <person name="Allred A."/>
            <person name="Warchocki S."/>
            <person name="Wright E.M."/>
            <person name="Burrell A."/>
            <person name="Nightingale K.K."/>
            <person name="Kephart D."/>
            <person name="Wiedmann M."/>
        </authorList>
    </citation>
    <scope>NUCLEOTIDE SEQUENCE [LARGE SCALE GENOMIC DNA]</scope>
    <source>
        <strain evidence="2 3">FSL S10-1203</strain>
    </source>
</reference>
<name>W7DHR8_9LIST</name>
<dbReference type="RefSeq" id="WP_036065086.1">
    <property type="nucleotide sequence ID" value="NZ_AODM01000073.1"/>
</dbReference>
<dbReference type="Proteomes" id="UP000019241">
    <property type="component" value="Unassembled WGS sequence"/>
</dbReference>
<evidence type="ECO:0000256" key="1">
    <source>
        <dbReference type="SAM" id="Coils"/>
    </source>
</evidence>
<protein>
    <recommendedName>
        <fullName evidence="4">Chorismate synthase</fullName>
    </recommendedName>
</protein>
<feature type="coiled-coil region" evidence="1">
    <location>
        <begin position="8"/>
        <end position="42"/>
    </location>
</feature>
<proteinExistence type="predicted"/>
<evidence type="ECO:0000313" key="2">
    <source>
        <dbReference type="EMBL" id="EUJ47066.1"/>
    </source>
</evidence>
<gene>
    <name evidence="2" type="ORF">MCOL2_18779</name>
</gene>
<dbReference type="EMBL" id="AODM01000073">
    <property type="protein sequence ID" value="EUJ47066.1"/>
    <property type="molecule type" value="Genomic_DNA"/>
</dbReference>
<sequence>MGLFDFLKTDTERKRDDYHDLYEKLKNRIQKHNEKSAEAEEYIDNYKYKMPNFPFDKAPADHFTDKESKVRKDLIALYEKENEALSKLKQAKTTAYNKYQEYKSQAVKEEAEKKAEKD</sequence>
<dbReference type="AlphaFoldDB" id="W7DHR8"/>
<dbReference type="PATRIC" id="fig|1265822.4.peg.3830"/>
<keyword evidence="1" id="KW-0175">Coiled coil</keyword>
<comment type="caution">
    <text evidence="2">The sequence shown here is derived from an EMBL/GenBank/DDBJ whole genome shotgun (WGS) entry which is preliminary data.</text>
</comment>
<organism evidence="2 3">
    <name type="scientific">Listeria fleischmannii FSL S10-1203</name>
    <dbReference type="NCBI Taxonomy" id="1265822"/>
    <lineage>
        <taxon>Bacteria</taxon>
        <taxon>Bacillati</taxon>
        <taxon>Bacillota</taxon>
        <taxon>Bacilli</taxon>
        <taxon>Bacillales</taxon>
        <taxon>Listeriaceae</taxon>
        <taxon>Listeria</taxon>
    </lineage>
</organism>
<accession>W7DHR8</accession>
<feature type="coiled-coil region" evidence="1">
    <location>
        <begin position="71"/>
        <end position="105"/>
    </location>
</feature>